<evidence type="ECO:0000256" key="5">
    <source>
        <dbReference type="SAM" id="SignalP"/>
    </source>
</evidence>
<evidence type="ECO:0000313" key="6">
    <source>
        <dbReference type="EMBL" id="RED51585.1"/>
    </source>
</evidence>
<sequence>MRSIAQLILAGLFFSLAALPAKAEETALPFQFGGPFELVDHEGKPRTEKDFRGSFMLVYFGYTYCPDICPTDLFLMNQALEILGEDARKVQPLFISVDPGRDRPEILKEYVANFHPGLIGLTGSENQVRAAAKAYRVHRVKVPQPDEGEDDYLVNHSSLTYLMGPDGHFLSLIPHGTAPERMAEIIGKYISQGTAGS</sequence>
<organism evidence="6 7">
    <name type="scientific">Aestuariispira insulae</name>
    <dbReference type="NCBI Taxonomy" id="1461337"/>
    <lineage>
        <taxon>Bacteria</taxon>
        <taxon>Pseudomonadati</taxon>
        <taxon>Pseudomonadota</taxon>
        <taxon>Alphaproteobacteria</taxon>
        <taxon>Rhodospirillales</taxon>
        <taxon>Kiloniellaceae</taxon>
        <taxon>Aestuariispira</taxon>
    </lineage>
</organism>
<evidence type="ECO:0000313" key="7">
    <source>
        <dbReference type="Proteomes" id="UP000256845"/>
    </source>
</evidence>
<dbReference type="EMBL" id="QRDW01000003">
    <property type="protein sequence ID" value="RED51585.1"/>
    <property type="molecule type" value="Genomic_DNA"/>
</dbReference>
<keyword evidence="7" id="KW-1185">Reference proteome</keyword>
<evidence type="ECO:0000256" key="3">
    <source>
        <dbReference type="PIRSR" id="PIRSR603782-1"/>
    </source>
</evidence>
<proteinExistence type="inferred from homology"/>
<feature type="binding site" evidence="3">
    <location>
        <position position="156"/>
    </location>
    <ligand>
        <name>Cu cation</name>
        <dbReference type="ChEBI" id="CHEBI:23378"/>
    </ligand>
</feature>
<name>A0A3D9HQB3_9PROT</name>
<dbReference type="CDD" id="cd02968">
    <property type="entry name" value="SCO"/>
    <property type="match status" value="1"/>
</dbReference>
<feature type="binding site" evidence="3">
    <location>
        <position position="69"/>
    </location>
    <ligand>
        <name>Cu cation</name>
        <dbReference type="ChEBI" id="CHEBI:23378"/>
    </ligand>
</feature>
<keyword evidence="2 3" id="KW-0186">Copper</keyword>
<feature type="signal peptide" evidence="5">
    <location>
        <begin position="1"/>
        <end position="23"/>
    </location>
</feature>
<dbReference type="GO" id="GO:0046872">
    <property type="term" value="F:metal ion binding"/>
    <property type="evidence" value="ECO:0007669"/>
    <property type="project" value="UniProtKB-KW"/>
</dbReference>
<dbReference type="InterPro" id="IPR036249">
    <property type="entry name" value="Thioredoxin-like_sf"/>
</dbReference>
<reference evidence="6 7" key="1">
    <citation type="submission" date="2018-07" db="EMBL/GenBank/DDBJ databases">
        <title>Genomic Encyclopedia of Type Strains, Phase III (KMG-III): the genomes of soil and plant-associated and newly described type strains.</title>
        <authorList>
            <person name="Whitman W."/>
        </authorList>
    </citation>
    <scope>NUCLEOTIDE SEQUENCE [LARGE SCALE GENOMIC DNA]</scope>
    <source>
        <strain evidence="6 7">CECT 8488</strain>
    </source>
</reference>
<dbReference type="Gene3D" id="3.40.30.10">
    <property type="entry name" value="Glutaredoxin"/>
    <property type="match status" value="1"/>
</dbReference>
<keyword evidence="3" id="KW-0479">Metal-binding</keyword>
<dbReference type="AlphaFoldDB" id="A0A3D9HQB3"/>
<dbReference type="SUPFAM" id="SSF52833">
    <property type="entry name" value="Thioredoxin-like"/>
    <property type="match status" value="1"/>
</dbReference>
<feature type="chain" id="PRO_5017706202" evidence="5">
    <location>
        <begin position="24"/>
        <end position="197"/>
    </location>
</feature>
<accession>A0A3D9HQB3</accession>
<dbReference type="OrthoDB" id="9790194at2"/>
<dbReference type="PANTHER" id="PTHR12151:SF25">
    <property type="entry name" value="LINALOOL DEHYDRATASE_ISOMERASE DOMAIN-CONTAINING PROTEIN"/>
    <property type="match status" value="1"/>
</dbReference>
<dbReference type="InterPro" id="IPR003782">
    <property type="entry name" value="SCO1/SenC"/>
</dbReference>
<dbReference type="Pfam" id="PF02630">
    <property type="entry name" value="SCO1-SenC"/>
    <property type="match status" value="1"/>
</dbReference>
<dbReference type="PANTHER" id="PTHR12151">
    <property type="entry name" value="ELECTRON TRANSPORT PROTIN SCO1/SENC FAMILY MEMBER"/>
    <property type="match status" value="1"/>
</dbReference>
<keyword evidence="5" id="KW-0732">Signal</keyword>
<dbReference type="Proteomes" id="UP000256845">
    <property type="component" value="Unassembled WGS sequence"/>
</dbReference>
<keyword evidence="4" id="KW-1015">Disulfide bond</keyword>
<evidence type="ECO:0000256" key="1">
    <source>
        <dbReference type="ARBA" id="ARBA00010996"/>
    </source>
</evidence>
<feature type="disulfide bond" description="Redox-active" evidence="4">
    <location>
        <begin position="65"/>
        <end position="69"/>
    </location>
</feature>
<dbReference type="RefSeq" id="WP_115936454.1">
    <property type="nucleotide sequence ID" value="NZ_QRDW01000003.1"/>
</dbReference>
<comment type="similarity">
    <text evidence="1">Belongs to the SCO1/2 family.</text>
</comment>
<gene>
    <name evidence="6" type="ORF">DFP90_103388</name>
</gene>
<dbReference type="FunFam" id="3.40.30.10:FF:000013">
    <property type="entry name" value="Blast:Protein SCO1 homolog, mitochondrial"/>
    <property type="match status" value="1"/>
</dbReference>
<evidence type="ECO:0000256" key="4">
    <source>
        <dbReference type="PIRSR" id="PIRSR603782-2"/>
    </source>
</evidence>
<comment type="caution">
    <text evidence="6">The sequence shown here is derived from an EMBL/GenBank/DDBJ whole genome shotgun (WGS) entry which is preliminary data.</text>
</comment>
<evidence type="ECO:0000256" key="2">
    <source>
        <dbReference type="ARBA" id="ARBA00023008"/>
    </source>
</evidence>
<protein>
    <submittedName>
        <fullName evidence="6">Protein SCO1/2</fullName>
    </submittedName>
</protein>
<feature type="binding site" evidence="3">
    <location>
        <position position="65"/>
    </location>
    <ligand>
        <name>Cu cation</name>
        <dbReference type="ChEBI" id="CHEBI:23378"/>
    </ligand>
</feature>